<organism evidence="1 2">
    <name type="scientific">Candidatus Curtissbacteria bacterium RIFOXYA1_FULL_41_14</name>
    <dbReference type="NCBI Taxonomy" id="1797737"/>
    <lineage>
        <taxon>Bacteria</taxon>
        <taxon>Candidatus Curtissiibacteriota</taxon>
    </lineage>
</organism>
<protein>
    <submittedName>
        <fullName evidence="1">Uncharacterized protein</fullName>
    </submittedName>
</protein>
<dbReference type="STRING" id="1797737.A2196_02340"/>
<reference evidence="1 2" key="1">
    <citation type="journal article" date="2016" name="Nat. Commun.">
        <title>Thousands of microbial genomes shed light on interconnected biogeochemical processes in an aquifer system.</title>
        <authorList>
            <person name="Anantharaman K."/>
            <person name="Brown C.T."/>
            <person name="Hug L.A."/>
            <person name="Sharon I."/>
            <person name="Castelle C.J."/>
            <person name="Probst A.J."/>
            <person name="Thomas B.C."/>
            <person name="Singh A."/>
            <person name="Wilkins M.J."/>
            <person name="Karaoz U."/>
            <person name="Brodie E.L."/>
            <person name="Williams K.H."/>
            <person name="Hubbard S.S."/>
            <person name="Banfield J.F."/>
        </authorList>
    </citation>
    <scope>NUCLEOTIDE SEQUENCE [LARGE SCALE GENOMIC DNA]</scope>
</reference>
<comment type="caution">
    <text evidence="1">The sequence shown here is derived from an EMBL/GenBank/DDBJ whole genome shotgun (WGS) entry which is preliminary data.</text>
</comment>
<gene>
    <name evidence="1" type="ORF">A2196_02340</name>
</gene>
<dbReference type="Proteomes" id="UP000176751">
    <property type="component" value="Unassembled WGS sequence"/>
</dbReference>
<dbReference type="AlphaFoldDB" id="A0A1F5HCB3"/>
<name>A0A1F5HCB3_9BACT</name>
<dbReference type="EMBL" id="MFCA01000025">
    <property type="protein sequence ID" value="OGE01702.1"/>
    <property type="molecule type" value="Genomic_DNA"/>
</dbReference>
<evidence type="ECO:0000313" key="1">
    <source>
        <dbReference type="EMBL" id="OGE01702.1"/>
    </source>
</evidence>
<evidence type="ECO:0000313" key="2">
    <source>
        <dbReference type="Proteomes" id="UP000176751"/>
    </source>
</evidence>
<sequence>MAPLEIRFYREVDGRIPDPKTVKPGFQYGVLSTEVEVAASCESDGSRSTIEARVPGSCSTRKKIVTQGHPVTVSVNDRPFLTATHK</sequence>
<proteinExistence type="predicted"/>
<accession>A0A1F5HCB3</accession>